<evidence type="ECO:0000259" key="2">
    <source>
        <dbReference type="Pfam" id="PF18809"/>
    </source>
</evidence>
<dbReference type="Proteomes" id="UP000194260">
    <property type="component" value="Chromosome"/>
</dbReference>
<protein>
    <recommendedName>
        <fullName evidence="2">Phage-Barnase-EndoU-ColicinE5/D-RelE-like nuclease domain-containing protein</fullName>
    </recommendedName>
</protein>
<dbReference type="Pfam" id="PF18809">
    <property type="entry name" value="PBECR1"/>
    <property type="match status" value="1"/>
</dbReference>
<dbReference type="InterPro" id="IPR041092">
    <property type="entry name" value="PBECR1"/>
</dbReference>
<organism evidence="3 4">
    <name type="scientific">Campylobacter porcelli</name>
    <dbReference type="NCBI Taxonomy" id="1660073"/>
    <lineage>
        <taxon>Bacteria</taxon>
        <taxon>Pseudomonadati</taxon>
        <taxon>Campylobacterota</taxon>
        <taxon>Epsilonproteobacteria</taxon>
        <taxon>Campylobacterales</taxon>
        <taxon>Campylobacteraceae</taxon>
        <taxon>Campylobacter</taxon>
    </lineage>
</organism>
<accession>A0A1X9SVZ9</accession>
<feature type="compositionally biased region" description="Polar residues" evidence="1">
    <location>
        <begin position="333"/>
        <end position="357"/>
    </location>
</feature>
<evidence type="ECO:0000313" key="4">
    <source>
        <dbReference type="Proteomes" id="UP000194260"/>
    </source>
</evidence>
<name>A0A1X9SVZ9_9BACT</name>
<gene>
    <name evidence="3" type="ORF">CSUIS_0546</name>
</gene>
<evidence type="ECO:0000256" key="1">
    <source>
        <dbReference type="SAM" id="MobiDB-lite"/>
    </source>
</evidence>
<evidence type="ECO:0000313" key="3">
    <source>
        <dbReference type="EMBL" id="ARR00373.1"/>
    </source>
</evidence>
<feature type="region of interest" description="Disordered" evidence="1">
    <location>
        <begin position="332"/>
        <end position="358"/>
    </location>
</feature>
<dbReference type="KEGG" id="camy:CSUIS_0546"/>
<proteinExistence type="predicted"/>
<dbReference type="STRING" id="1660073.CSUIS_0546"/>
<dbReference type="EMBL" id="CP018789">
    <property type="protein sequence ID" value="ARR00373.1"/>
    <property type="molecule type" value="Genomic_DNA"/>
</dbReference>
<reference evidence="4" key="1">
    <citation type="journal article" date="2017" name="Genome Biol. Evol.">
        <title>Comparative Genomic Analysis Identifies a Campylobacter Clade Deficient in Selenium Metabolism.</title>
        <authorList>
            <person name="Miller W.G."/>
            <person name="Yee E."/>
            <person name="Lopes B.S."/>
            <person name="Chapman M.H."/>
            <person name="Huynh S."/>
            <person name="Bono J.L."/>
            <person name="Parker C.T."/>
            <person name="Strachan N.J.C."/>
            <person name="Forbes K.J."/>
        </authorList>
    </citation>
    <scope>NUCLEOTIDE SEQUENCE [LARGE SCALE GENOMIC DNA]</scope>
    <source>
        <strain evidence="4">RM6137</strain>
    </source>
</reference>
<sequence length="423" mass="48319">MPKYASEMANYITKEFLVKHDKEIKEIITQKTSGENRQIALNAFENLKENFDELRSVGIGDLVKPTAKGIKDKIAEIEIKSMSDKELVTQFQKLKDSKARVNENLYKYLENEIKKREKKLYPFINSDKKDYSYDLEKQLKNRGLMGLKDSDLENIAKERNSVLYLPSYIRENIEQELNIKPIKEFGTNYAEFYHDGANAIKKLLTEKQGQVAGAFEREELGDIDLVWGEVTDHIKHKGYGLSHILDKRIYQYIQQGLSKEEAEARAIELINKLPDIIKNGEIIKKPNEAIQIITDDTKIVLKSNYYGEPTNKWIVTTYERLEKDLDISAKPITKSTNSPLNSSENSTTTANKSQELNLSRAERRAMGIEEPKGKTLVIDEKAVKSDVREFGRLADQVGLGFKSAKEAKAVMDKCDKSKFDCGS</sequence>
<dbReference type="AlphaFoldDB" id="A0A1X9SVZ9"/>
<feature type="domain" description="Phage-Barnase-EndoU-ColicinE5/D-RelE-like nuclease" evidence="2">
    <location>
        <begin position="214"/>
        <end position="321"/>
    </location>
</feature>